<dbReference type="EMBL" id="BPFH01000002">
    <property type="protein sequence ID" value="GIT94674.1"/>
    <property type="molecule type" value="Genomic_DNA"/>
</dbReference>
<evidence type="ECO:0000313" key="3">
    <source>
        <dbReference type="Proteomes" id="UP000786693"/>
    </source>
</evidence>
<comment type="caution">
    <text evidence="2">The sequence shown here is derived from an EMBL/GenBank/DDBJ whole genome shotgun (WGS) entry which is preliminary data.</text>
</comment>
<keyword evidence="3" id="KW-1185">Reference proteome</keyword>
<organism evidence="2 3">
    <name type="scientific">Jannaschia pagri</name>
    <dbReference type="NCBI Taxonomy" id="2829797"/>
    <lineage>
        <taxon>Bacteria</taxon>
        <taxon>Pseudomonadati</taxon>
        <taxon>Pseudomonadota</taxon>
        <taxon>Alphaproteobacteria</taxon>
        <taxon>Rhodobacterales</taxon>
        <taxon>Roseobacteraceae</taxon>
        <taxon>Jannaschia</taxon>
    </lineage>
</organism>
<feature type="region of interest" description="Disordered" evidence="1">
    <location>
        <begin position="28"/>
        <end position="50"/>
    </location>
</feature>
<reference evidence="2 3" key="1">
    <citation type="submission" date="2021-05" db="EMBL/GenBank/DDBJ databases">
        <title>Bacteria Genome sequencing.</title>
        <authorList>
            <person name="Takabe Y."/>
            <person name="Nakajima Y."/>
            <person name="Suzuki S."/>
            <person name="Shiozaki T."/>
        </authorList>
    </citation>
    <scope>NUCLEOTIDE SEQUENCE [LARGE SCALE GENOMIC DNA]</scope>
    <source>
        <strain evidence="2 3">AI_62</strain>
    </source>
</reference>
<sequence length="163" mass="17569">METAPYASTMTTDPTPVAPADLARATELRPEGCTPAPDVPEAIAKRPPQTKSAAEWAYQRVVLYLKAFEENLSDDQDAAMAFTGGAAGVLRIQGIGFSAPDIVTFTGQDMQGQQCLQLLHVSQLNVMLRAVSKPPDQPEPLRIGFRLARALETEAENEDAAED</sequence>
<gene>
    <name evidence="2" type="ORF">JANAI62_12970</name>
</gene>
<evidence type="ECO:0000256" key="1">
    <source>
        <dbReference type="SAM" id="MobiDB-lite"/>
    </source>
</evidence>
<feature type="compositionally biased region" description="Polar residues" evidence="1">
    <location>
        <begin position="1"/>
        <end position="14"/>
    </location>
</feature>
<dbReference type="Proteomes" id="UP000786693">
    <property type="component" value="Unassembled WGS sequence"/>
</dbReference>
<accession>A0ABQ4NJS8</accession>
<name>A0ABQ4NJS8_9RHOB</name>
<evidence type="ECO:0000313" key="2">
    <source>
        <dbReference type="EMBL" id="GIT94674.1"/>
    </source>
</evidence>
<feature type="region of interest" description="Disordered" evidence="1">
    <location>
        <begin position="1"/>
        <end position="20"/>
    </location>
</feature>
<protein>
    <submittedName>
        <fullName evidence="2">Uncharacterized protein</fullName>
    </submittedName>
</protein>
<proteinExistence type="predicted"/>